<dbReference type="RefSeq" id="WP_223174789.1">
    <property type="nucleotide sequence ID" value="NZ_FMZP01000045.1"/>
</dbReference>
<dbReference type="InterPro" id="IPR012349">
    <property type="entry name" value="Split_barrel_FMN-bd"/>
</dbReference>
<dbReference type="SUPFAM" id="SSF50475">
    <property type="entry name" value="FMN-binding split barrel"/>
    <property type="match status" value="1"/>
</dbReference>
<evidence type="ECO:0000313" key="3">
    <source>
        <dbReference type="Proteomes" id="UP000199320"/>
    </source>
</evidence>
<dbReference type="EMBL" id="FMZP01000045">
    <property type="protein sequence ID" value="SDD75195.1"/>
    <property type="molecule type" value="Genomic_DNA"/>
</dbReference>
<evidence type="ECO:0000313" key="4">
    <source>
        <dbReference type="Proteomes" id="UP000324021"/>
    </source>
</evidence>
<organism evidence="1 4">
    <name type="scientific">Natrinema hispanicum</name>
    <dbReference type="NCBI Taxonomy" id="392421"/>
    <lineage>
        <taxon>Archaea</taxon>
        <taxon>Methanobacteriati</taxon>
        <taxon>Methanobacteriota</taxon>
        <taxon>Stenosarchaea group</taxon>
        <taxon>Halobacteria</taxon>
        <taxon>Halobacteriales</taxon>
        <taxon>Natrialbaceae</taxon>
        <taxon>Natrinema</taxon>
    </lineage>
</organism>
<reference evidence="3 4" key="1">
    <citation type="submission" date="2016-10" db="EMBL/GenBank/DDBJ databases">
        <authorList>
            <person name="Varghese N."/>
            <person name="Submissions S."/>
        </authorList>
    </citation>
    <scope>NUCLEOTIDE SEQUENCE [LARGE SCALE GENOMIC DNA]</scope>
    <source>
        <strain evidence="1 4">CDM_1</strain>
        <strain evidence="3">CDM_6</strain>
    </source>
</reference>
<dbReference type="Gene3D" id="2.30.110.10">
    <property type="entry name" value="Electron Transport, Fmn-binding Protein, Chain A"/>
    <property type="match status" value="1"/>
</dbReference>
<dbReference type="InterPro" id="IPR024747">
    <property type="entry name" value="Pyridox_Oxase-rel"/>
</dbReference>
<gene>
    <name evidence="2" type="ORF">SAMN04488694_1532</name>
    <name evidence="1" type="ORF">SAMN05192552_104516</name>
</gene>
<protein>
    <recommendedName>
        <fullName evidence="5">Pyridoxamine 5'-phosphate oxidase</fullName>
    </recommendedName>
</protein>
<dbReference type="EMBL" id="FOIC01000053">
    <property type="protein sequence ID" value="SEU12264.1"/>
    <property type="molecule type" value="Genomic_DNA"/>
</dbReference>
<proteinExistence type="predicted"/>
<evidence type="ECO:0000313" key="1">
    <source>
        <dbReference type="EMBL" id="SDD75195.1"/>
    </source>
</evidence>
<dbReference type="Proteomes" id="UP000199320">
    <property type="component" value="Unassembled WGS sequence"/>
</dbReference>
<dbReference type="Proteomes" id="UP000324021">
    <property type="component" value="Unassembled WGS sequence"/>
</dbReference>
<keyword evidence="3" id="KW-1185">Reference proteome</keyword>
<reference evidence="2" key="2">
    <citation type="submission" date="2016-10" db="EMBL/GenBank/DDBJ databases">
        <authorList>
            <person name="de Groot N.N."/>
        </authorList>
    </citation>
    <scope>NUCLEOTIDE SEQUENCE [LARGE SCALE GENOMIC DNA]</scope>
    <source>
        <strain evidence="2">CDM_6</strain>
    </source>
</reference>
<accession>A0A1G6XD17</accession>
<evidence type="ECO:0008006" key="5">
    <source>
        <dbReference type="Google" id="ProtNLM"/>
    </source>
</evidence>
<dbReference type="STRING" id="392421.SAMN04488694_1532"/>
<sequence length="152" mass="17352">MSEQIGYSMSTAETVHFLEQQGHGTLSLAADNRAYGIPISYGYDEDYNRLVMEFVSTETSKRKQFAESTDEVTLTTYEFRDQTTWASVVVTGTLHKVPPENVSSRAAALFFHRADDAAGDDRWRNDMFDKEWYEIDIKTMSGRRGEQTPSKE</sequence>
<dbReference type="Pfam" id="PF12900">
    <property type="entry name" value="Pyridox_ox_2"/>
    <property type="match status" value="1"/>
</dbReference>
<dbReference type="AlphaFoldDB" id="A0A1G6XD17"/>
<evidence type="ECO:0000313" key="2">
    <source>
        <dbReference type="EMBL" id="SEU12264.1"/>
    </source>
</evidence>
<name>A0A1G6XD17_9EURY</name>